<proteinExistence type="predicted"/>
<accession>A0ABW8MEQ0</accession>
<feature type="region of interest" description="Disordered" evidence="1">
    <location>
        <begin position="1"/>
        <end position="44"/>
    </location>
</feature>
<evidence type="ECO:0000313" key="2">
    <source>
        <dbReference type="EMBL" id="MFK4440951.1"/>
    </source>
</evidence>
<comment type="caution">
    <text evidence="2">The sequence shown here is derived from an EMBL/GenBank/DDBJ whole genome shotgun (WGS) entry which is preliminary data.</text>
</comment>
<reference evidence="2 3" key="2">
    <citation type="submission" date="2024-11" db="EMBL/GenBank/DDBJ databases">
        <title>Using genomics to understand microbial adaptation to soil warming.</title>
        <authorList>
            <person name="Deangelis K.M. PhD."/>
        </authorList>
    </citation>
    <scope>NUCLEOTIDE SEQUENCE [LARGE SCALE GENOMIC DNA]</scope>
    <source>
        <strain evidence="2 3">GAS97</strain>
    </source>
</reference>
<reference evidence="2 3" key="1">
    <citation type="submission" date="2024-10" db="EMBL/GenBank/DDBJ databases">
        <authorList>
            <person name="Deangelis K."/>
            <person name="Huntemann M."/>
            <person name="Clum A."/>
            <person name="Wang J."/>
            <person name="Palaniappan K."/>
            <person name="Ritter S."/>
            <person name="Chen I.-M."/>
            <person name="Stamatis D."/>
            <person name="Reddy T."/>
            <person name="O'Malley R."/>
            <person name="Daum C."/>
            <person name="Ng V."/>
            <person name="Ivanova N."/>
            <person name="Kyrpides N."/>
            <person name="Woyke T."/>
        </authorList>
    </citation>
    <scope>NUCLEOTIDE SEQUENCE [LARGE SCALE GENOMIC DNA]</scope>
    <source>
        <strain evidence="2 3">GAS97</strain>
    </source>
</reference>
<dbReference type="Proteomes" id="UP001620514">
    <property type="component" value="Unassembled WGS sequence"/>
</dbReference>
<dbReference type="EMBL" id="JBIYDN010000002">
    <property type="protein sequence ID" value="MFK4440951.1"/>
    <property type="molecule type" value="Genomic_DNA"/>
</dbReference>
<protein>
    <submittedName>
        <fullName evidence="2">Uncharacterized protein</fullName>
    </submittedName>
</protein>
<sequence>MEPRELKEPKQPNAPPALERQSNAARSTSRTSPDPARRINPGIE</sequence>
<dbReference type="RefSeq" id="WP_404604603.1">
    <property type="nucleotide sequence ID" value="NZ_JBIYDN010000002.1"/>
</dbReference>
<evidence type="ECO:0000313" key="3">
    <source>
        <dbReference type="Proteomes" id="UP001620514"/>
    </source>
</evidence>
<organism evidence="2 3">
    <name type="scientific">Caballeronia udeis</name>
    <dbReference type="NCBI Taxonomy" id="1232866"/>
    <lineage>
        <taxon>Bacteria</taxon>
        <taxon>Pseudomonadati</taxon>
        <taxon>Pseudomonadota</taxon>
        <taxon>Betaproteobacteria</taxon>
        <taxon>Burkholderiales</taxon>
        <taxon>Burkholderiaceae</taxon>
        <taxon>Caballeronia</taxon>
    </lineage>
</organism>
<gene>
    <name evidence="2" type="ORF">ABH943_000957</name>
</gene>
<evidence type="ECO:0000256" key="1">
    <source>
        <dbReference type="SAM" id="MobiDB-lite"/>
    </source>
</evidence>
<feature type="compositionally biased region" description="Polar residues" evidence="1">
    <location>
        <begin position="20"/>
        <end position="32"/>
    </location>
</feature>
<keyword evidence="3" id="KW-1185">Reference proteome</keyword>
<name>A0ABW8MEQ0_9BURK</name>
<feature type="compositionally biased region" description="Basic and acidic residues" evidence="1">
    <location>
        <begin position="1"/>
        <end position="10"/>
    </location>
</feature>